<dbReference type="SUPFAM" id="SSF57938">
    <property type="entry name" value="DnaJ/Hsp40 cysteine-rich domain"/>
    <property type="match status" value="1"/>
</dbReference>
<dbReference type="Gene3D" id="2.10.230.10">
    <property type="entry name" value="Heat shock protein DnaJ, cysteine-rich domain"/>
    <property type="match status" value="1"/>
</dbReference>
<dbReference type="InterPro" id="IPR036869">
    <property type="entry name" value="J_dom_sf"/>
</dbReference>
<dbReference type="GO" id="GO:0005737">
    <property type="term" value="C:cytoplasm"/>
    <property type="evidence" value="ECO:0007669"/>
    <property type="project" value="TreeGrafter"/>
</dbReference>
<dbReference type="Pfam" id="PF00684">
    <property type="entry name" value="DnaJ_CXXCXGXG"/>
    <property type="match status" value="1"/>
</dbReference>
<feature type="domain" description="J" evidence="9">
    <location>
        <begin position="95"/>
        <end position="159"/>
    </location>
</feature>
<dbReference type="Proteomes" id="UP001153678">
    <property type="component" value="Unassembled WGS sequence"/>
</dbReference>
<feature type="region of interest" description="Disordered" evidence="8">
    <location>
        <begin position="330"/>
        <end position="349"/>
    </location>
</feature>
<dbReference type="FunFam" id="2.60.260.20:FF:000005">
    <property type="entry name" value="Chaperone protein dnaJ 1, mitochondrial"/>
    <property type="match status" value="1"/>
</dbReference>
<keyword evidence="4 7" id="KW-0862">Zinc</keyword>
<dbReference type="PANTHER" id="PTHR43096:SF52">
    <property type="entry name" value="DNAJ HOMOLOG 1, MITOCHONDRIAL-RELATED"/>
    <property type="match status" value="1"/>
</dbReference>
<keyword evidence="5" id="KW-0143">Chaperone</keyword>
<organism evidence="11 12">
    <name type="scientific">Funneliformis geosporum</name>
    <dbReference type="NCBI Taxonomy" id="1117311"/>
    <lineage>
        <taxon>Eukaryota</taxon>
        <taxon>Fungi</taxon>
        <taxon>Fungi incertae sedis</taxon>
        <taxon>Mucoromycota</taxon>
        <taxon>Glomeromycotina</taxon>
        <taxon>Glomeromycetes</taxon>
        <taxon>Glomerales</taxon>
        <taxon>Glomeraceae</taxon>
        <taxon>Funneliformis</taxon>
    </lineage>
</organism>
<evidence type="ECO:0000259" key="10">
    <source>
        <dbReference type="PROSITE" id="PS51188"/>
    </source>
</evidence>
<dbReference type="EMBL" id="CAMKVN010002284">
    <property type="protein sequence ID" value="CAI2180413.1"/>
    <property type="molecule type" value="Genomic_DNA"/>
</dbReference>
<dbReference type="Pfam" id="PF00226">
    <property type="entry name" value="DnaJ"/>
    <property type="match status" value="1"/>
</dbReference>
<sequence length="442" mass="48574">MATLKFNILRLRSLINYIFSDSTKFIRSSVNKKIPINLFYNDLTLYNGEIYLYKSFSLNAFPPKLAKTVPILNSTFLLNQKRSFHATAISRQHKDFYELLDIDKKASQAEIKKAYYGLAKKYHPDTNKDPKAKEKFVQIQEAYDILSDEEKRAQYDQFGSSFADGGPTGAGGFPSGADFEGFGAFGFNNSNDLFSQFFRGTKGFGPGGRQPAGFGQPFVTGSDIEIGLGLSFMEAVKGVTKSVMVESIAKCKSCKGLGTKGGKKPDKCKACKGTGVVFMQVASGFHMQSMCPECGGKGLRIPMANQCQTCDGQGQVKERRTVSIPVPAGAEDGMKLRMPKQGDMPLGSEGTPGDLYVRLQVSPHKTFKRRGPHIHVDAVIPFYTAMLGGYIRVPTIEGDVELKVPSGTQPDQQALLKKRGVTNVESHYRGDQIITFKVDLPK</sequence>
<dbReference type="InterPro" id="IPR008971">
    <property type="entry name" value="HSP40/DnaJ_pept-bd"/>
</dbReference>
<dbReference type="GO" id="GO:0051082">
    <property type="term" value="F:unfolded protein binding"/>
    <property type="evidence" value="ECO:0007669"/>
    <property type="project" value="InterPro"/>
</dbReference>
<name>A0A9W4SSW8_9GLOM</name>
<dbReference type="GO" id="GO:0005524">
    <property type="term" value="F:ATP binding"/>
    <property type="evidence" value="ECO:0007669"/>
    <property type="project" value="InterPro"/>
</dbReference>
<accession>A0A9W4SSW8</accession>
<dbReference type="CDD" id="cd10747">
    <property type="entry name" value="DnaJ_C"/>
    <property type="match status" value="1"/>
</dbReference>
<dbReference type="HAMAP" id="MF_01152">
    <property type="entry name" value="DnaJ"/>
    <property type="match status" value="1"/>
</dbReference>
<evidence type="ECO:0000256" key="8">
    <source>
        <dbReference type="SAM" id="MobiDB-lite"/>
    </source>
</evidence>
<protein>
    <recommendedName>
        <fullName evidence="6">DnaJ homolog 1, mitochondrial</fullName>
    </recommendedName>
</protein>
<dbReference type="PROSITE" id="PS50076">
    <property type="entry name" value="DNAJ_2"/>
    <property type="match status" value="1"/>
</dbReference>
<dbReference type="InterPro" id="IPR018253">
    <property type="entry name" value="DnaJ_domain_CS"/>
</dbReference>
<evidence type="ECO:0000256" key="7">
    <source>
        <dbReference type="PROSITE-ProRule" id="PRU00546"/>
    </source>
</evidence>
<dbReference type="SUPFAM" id="SSF46565">
    <property type="entry name" value="Chaperone J-domain"/>
    <property type="match status" value="1"/>
</dbReference>
<dbReference type="Gene3D" id="2.60.260.20">
    <property type="entry name" value="Urease metallochaperone UreE, N-terminal domain"/>
    <property type="match status" value="2"/>
</dbReference>
<dbReference type="GO" id="GO:0009408">
    <property type="term" value="P:response to heat"/>
    <property type="evidence" value="ECO:0007669"/>
    <property type="project" value="InterPro"/>
</dbReference>
<dbReference type="InterPro" id="IPR036410">
    <property type="entry name" value="HSP_DnaJ_Cys-rich_dom_sf"/>
</dbReference>
<reference evidence="11" key="1">
    <citation type="submission" date="2022-08" db="EMBL/GenBank/DDBJ databases">
        <authorList>
            <person name="Kallberg Y."/>
            <person name="Tangrot J."/>
            <person name="Rosling A."/>
        </authorList>
    </citation>
    <scope>NUCLEOTIDE SEQUENCE</scope>
    <source>
        <strain evidence="11">Wild A</strain>
    </source>
</reference>
<proteinExistence type="inferred from homology"/>
<evidence type="ECO:0000256" key="1">
    <source>
        <dbReference type="ARBA" id="ARBA00022723"/>
    </source>
</evidence>
<keyword evidence="12" id="KW-1185">Reference proteome</keyword>
<dbReference type="InterPro" id="IPR001305">
    <property type="entry name" value="HSP_DnaJ_Cys-rich_dom"/>
</dbReference>
<evidence type="ECO:0000313" key="12">
    <source>
        <dbReference type="Proteomes" id="UP001153678"/>
    </source>
</evidence>
<gene>
    <name evidence="11" type="ORF">FWILDA_LOCUS9570</name>
</gene>
<dbReference type="PROSITE" id="PS00636">
    <property type="entry name" value="DNAJ_1"/>
    <property type="match status" value="1"/>
</dbReference>
<keyword evidence="1 7" id="KW-0479">Metal-binding</keyword>
<dbReference type="AlphaFoldDB" id="A0A9W4SSW8"/>
<evidence type="ECO:0000256" key="5">
    <source>
        <dbReference type="ARBA" id="ARBA00023186"/>
    </source>
</evidence>
<dbReference type="PRINTS" id="PR00625">
    <property type="entry name" value="JDOMAIN"/>
</dbReference>
<dbReference type="InterPro" id="IPR002939">
    <property type="entry name" value="DnaJ_C"/>
</dbReference>
<dbReference type="PANTHER" id="PTHR43096">
    <property type="entry name" value="DNAJ HOMOLOG 1, MITOCHONDRIAL-RELATED"/>
    <property type="match status" value="1"/>
</dbReference>
<dbReference type="SUPFAM" id="SSF49493">
    <property type="entry name" value="HSP40/DnaJ peptide-binding domain"/>
    <property type="match status" value="2"/>
</dbReference>
<evidence type="ECO:0000256" key="2">
    <source>
        <dbReference type="ARBA" id="ARBA00022737"/>
    </source>
</evidence>
<dbReference type="CDD" id="cd06257">
    <property type="entry name" value="DnaJ"/>
    <property type="match status" value="1"/>
</dbReference>
<keyword evidence="2" id="KW-0677">Repeat</keyword>
<dbReference type="OrthoDB" id="10256793at2759"/>
<dbReference type="SMART" id="SM00271">
    <property type="entry name" value="DnaJ"/>
    <property type="match status" value="1"/>
</dbReference>
<dbReference type="GO" id="GO:0008270">
    <property type="term" value="F:zinc ion binding"/>
    <property type="evidence" value="ECO:0007669"/>
    <property type="project" value="UniProtKB-KW"/>
</dbReference>
<dbReference type="InterPro" id="IPR001623">
    <property type="entry name" value="DnaJ_domain"/>
</dbReference>
<dbReference type="InterPro" id="IPR012724">
    <property type="entry name" value="DnaJ"/>
</dbReference>
<feature type="zinc finger region" description="CR-type" evidence="7">
    <location>
        <begin position="238"/>
        <end position="319"/>
    </location>
</feature>
<keyword evidence="3 7" id="KW-0863">Zinc-finger</keyword>
<dbReference type="PROSITE" id="PS51188">
    <property type="entry name" value="ZF_CR"/>
    <property type="match status" value="1"/>
</dbReference>
<comment type="caution">
    <text evidence="11">The sequence shown here is derived from an EMBL/GenBank/DDBJ whole genome shotgun (WGS) entry which is preliminary data.</text>
</comment>
<evidence type="ECO:0000256" key="6">
    <source>
        <dbReference type="ARBA" id="ARBA00072890"/>
    </source>
</evidence>
<evidence type="ECO:0000256" key="4">
    <source>
        <dbReference type="ARBA" id="ARBA00022833"/>
    </source>
</evidence>
<dbReference type="Gene3D" id="1.10.287.110">
    <property type="entry name" value="DnaJ domain"/>
    <property type="match status" value="1"/>
</dbReference>
<evidence type="ECO:0000313" key="11">
    <source>
        <dbReference type="EMBL" id="CAI2180413.1"/>
    </source>
</evidence>
<dbReference type="CDD" id="cd10719">
    <property type="entry name" value="DnaJ_zf"/>
    <property type="match status" value="1"/>
</dbReference>
<dbReference type="Pfam" id="PF01556">
    <property type="entry name" value="DnaJ_C"/>
    <property type="match status" value="1"/>
</dbReference>
<dbReference type="GO" id="GO:0042026">
    <property type="term" value="P:protein refolding"/>
    <property type="evidence" value="ECO:0007669"/>
    <property type="project" value="TreeGrafter"/>
</dbReference>
<dbReference type="GO" id="GO:0031072">
    <property type="term" value="F:heat shock protein binding"/>
    <property type="evidence" value="ECO:0007669"/>
    <property type="project" value="InterPro"/>
</dbReference>
<dbReference type="FunFam" id="2.10.230.10:FF:000001">
    <property type="entry name" value="DnaJ subfamily A member 2"/>
    <property type="match status" value="1"/>
</dbReference>
<evidence type="ECO:0000259" key="9">
    <source>
        <dbReference type="PROSITE" id="PS50076"/>
    </source>
</evidence>
<evidence type="ECO:0000256" key="3">
    <source>
        <dbReference type="ARBA" id="ARBA00022771"/>
    </source>
</evidence>
<feature type="domain" description="CR-type" evidence="10">
    <location>
        <begin position="238"/>
        <end position="319"/>
    </location>
</feature>